<dbReference type="Proteomes" id="UP000324222">
    <property type="component" value="Unassembled WGS sequence"/>
</dbReference>
<accession>A0A5B7F5D3</accession>
<evidence type="ECO:0000313" key="1">
    <source>
        <dbReference type="EMBL" id="MPC40489.1"/>
    </source>
</evidence>
<dbReference type="AlphaFoldDB" id="A0A5B7F5D3"/>
<gene>
    <name evidence="1" type="ORF">E2C01_034049</name>
</gene>
<organism evidence="1 2">
    <name type="scientific">Portunus trituberculatus</name>
    <name type="common">Swimming crab</name>
    <name type="synonym">Neptunus trituberculatus</name>
    <dbReference type="NCBI Taxonomy" id="210409"/>
    <lineage>
        <taxon>Eukaryota</taxon>
        <taxon>Metazoa</taxon>
        <taxon>Ecdysozoa</taxon>
        <taxon>Arthropoda</taxon>
        <taxon>Crustacea</taxon>
        <taxon>Multicrustacea</taxon>
        <taxon>Malacostraca</taxon>
        <taxon>Eumalacostraca</taxon>
        <taxon>Eucarida</taxon>
        <taxon>Decapoda</taxon>
        <taxon>Pleocyemata</taxon>
        <taxon>Brachyura</taxon>
        <taxon>Eubrachyura</taxon>
        <taxon>Portunoidea</taxon>
        <taxon>Portunidae</taxon>
        <taxon>Portuninae</taxon>
        <taxon>Portunus</taxon>
    </lineage>
</organism>
<sequence>MSKRGYFGVSQRFMNQNSEMQAKHSICLRN</sequence>
<reference evidence="1 2" key="1">
    <citation type="submission" date="2019-05" db="EMBL/GenBank/DDBJ databases">
        <title>Another draft genome of Portunus trituberculatus and its Hox gene families provides insights of decapod evolution.</title>
        <authorList>
            <person name="Jeong J.-H."/>
            <person name="Song I."/>
            <person name="Kim S."/>
            <person name="Choi T."/>
            <person name="Kim D."/>
            <person name="Ryu S."/>
            <person name="Kim W."/>
        </authorList>
    </citation>
    <scope>NUCLEOTIDE SEQUENCE [LARGE SCALE GENOMIC DNA]</scope>
    <source>
        <tissue evidence="1">Muscle</tissue>
    </source>
</reference>
<name>A0A5B7F5D3_PORTR</name>
<dbReference type="EMBL" id="VSRR010004711">
    <property type="protein sequence ID" value="MPC40489.1"/>
    <property type="molecule type" value="Genomic_DNA"/>
</dbReference>
<keyword evidence="2" id="KW-1185">Reference proteome</keyword>
<comment type="caution">
    <text evidence="1">The sequence shown here is derived from an EMBL/GenBank/DDBJ whole genome shotgun (WGS) entry which is preliminary data.</text>
</comment>
<protein>
    <submittedName>
        <fullName evidence="1">Uncharacterized protein</fullName>
    </submittedName>
</protein>
<evidence type="ECO:0000313" key="2">
    <source>
        <dbReference type="Proteomes" id="UP000324222"/>
    </source>
</evidence>
<proteinExistence type="predicted"/>